<sequence>MSRKTIFLMGAPSGRLEWNGTDLLETAVPPFKSSGPRIGTSSETKWRVLQRGSGKQSSSSIWTGNTLFLDTTNLIFKIPRTSDDVLSQFYEHSLSILGASYSSESDNNDTTLALDDSDIDESMHLVAGPKATTPSFDFPNELHDIKDIPNAAYLRSIIPQTPSVTLVVAIVGINPLRRVTARHSKQELDILELIVGDETRTGFGVTFWLPLSKGTKETHGKLVSDGNSEFREKICSLRPRDIVLIRNVGLGSFRDLVYGQSLRRGMTKVDLLHRQECHSTDDYGIYSAGVIDTASGDDRLLTKVRKVRSWLMNFVGIKAHYDSHSLGRLLPPDTQ</sequence>
<dbReference type="GeneID" id="31004451"/>
<dbReference type="InterPro" id="IPR012340">
    <property type="entry name" value="NA-bd_OB-fold"/>
</dbReference>
<evidence type="ECO:0000313" key="1">
    <source>
        <dbReference type="EMBL" id="OKL60104.1"/>
    </source>
</evidence>
<dbReference type="OrthoDB" id="5378679at2759"/>
<dbReference type="Proteomes" id="UP000214365">
    <property type="component" value="Unassembled WGS sequence"/>
</dbReference>
<dbReference type="SUPFAM" id="SSF50249">
    <property type="entry name" value="Nucleic acid-binding proteins"/>
    <property type="match status" value="1"/>
</dbReference>
<protein>
    <submittedName>
        <fullName evidence="1">Uncharacterized protein</fullName>
    </submittedName>
</protein>
<accession>A0A225ANZ6</accession>
<comment type="caution">
    <text evidence="1">The sequence shown here is derived from an EMBL/GenBank/DDBJ whole genome shotgun (WGS) entry which is preliminary data.</text>
</comment>
<proteinExistence type="predicted"/>
<dbReference type="AlphaFoldDB" id="A0A225ANZ6"/>
<dbReference type="RefSeq" id="XP_020120225.1">
    <property type="nucleotide sequence ID" value="XM_020266995.1"/>
</dbReference>
<dbReference type="EMBL" id="LFMY01000006">
    <property type="protein sequence ID" value="OKL60104.1"/>
    <property type="molecule type" value="Genomic_DNA"/>
</dbReference>
<evidence type="ECO:0000313" key="2">
    <source>
        <dbReference type="Proteomes" id="UP000214365"/>
    </source>
</evidence>
<name>A0A225ANZ6_TALAT</name>
<gene>
    <name evidence="1" type="ORF">UA08_04696</name>
</gene>
<organism evidence="1 2">
    <name type="scientific">Talaromyces atroroseus</name>
    <dbReference type="NCBI Taxonomy" id="1441469"/>
    <lineage>
        <taxon>Eukaryota</taxon>
        <taxon>Fungi</taxon>
        <taxon>Dikarya</taxon>
        <taxon>Ascomycota</taxon>
        <taxon>Pezizomycotina</taxon>
        <taxon>Eurotiomycetes</taxon>
        <taxon>Eurotiomycetidae</taxon>
        <taxon>Eurotiales</taxon>
        <taxon>Trichocomaceae</taxon>
        <taxon>Talaromyces</taxon>
        <taxon>Talaromyces sect. Trachyspermi</taxon>
    </lineage>
</organism>
<keyword evidence="2" id="KW-1185">Reference proteome</keyword>
<reference evidence="1 2" key="1">
    <citation type="submission" date="2015-06" db="EMBL/GenBank/DDBJ databases">
        <title>Talaromyces atroroseus IBT 11181 draft genome.</title>
        <authorList>
            <person name="Rasmussen K.B."/>
            <person name="Rasmussen S."/>
            <person name="Petersen B."/>
            <person name="Sicheritz-Ponten T."/>
            <person name="Mortensen U.H."/>
            <person name="Thrane U."/>
        </authorList>
    </citation>
    <scope>NUCLEOTIDE SEQUENCE [LARGE SCALE GENOMIC DNA]</scope>
    <source>
        <strain evidence="1 2">IBT 11181</strain>
    </source>
</reference>